<organism evidence="6 7">
    <name type="scientific">Stentor coeruleus</name>
    <dbReference type="NCBI Taxonomy" id="5963"/>
    <lineage>
        <taxon>Eukaryota</taxon>
        <taxon>Sar</taxon>
        <taxon>Alveolata</taxon>
        <taxon>Ciliophora</taxon>
        <taxon>Postciliodesmatophora</taxon>
        <taxon>Heterotrichea</taxon>
        <taxon>Heterotrichida</taxon>
        <taxon>Stentoridae</taxon>
        <taxon>Stentor</taxon>
    </lineage>
</organism>
<evidence type="ECO:0000313" key="6">
    <source>
        <dbReference type="EMBL" id="OMJ85764.1"/>
    </source>
</evidence>
<keyword evidence="5" id="KW-1133">Transmembrane helix</keyword>
<evidence type="ECO:0000256" key="3">
    <source>
        <dbReference type="ARBA" id="ARBA00023140"/>
    </source>
</evidence>
<keyword evidence="7" id="KW-1185">Reference proteome</keyword>
<dbReference type="Pfam" id="PF05648">
    <property type="entry name" value="PEX11"/>
    <property type="match status" value="1"/>
</dbReference>
<evidence type="ECO:0000256" key="4">
    <source>
        <dbReference type="ARBA" id="ARBA00046271"/>
    </source>
</evidence>
<evidence type="ECO:0000256" key="5">
    <source>
        <dbReference type="SAM" id="Phobius"/>
    </source>
</evidence>
<dbReference type="EMBL" id="MPUH01000226">
    <property type="protein sequence ID" value="OMJ85764.1"/>
    <property type="molecule type" value="Genomic_DNA"/>
</dbReference>
<keyword evidence="2 5" id="KW-0472">Membrane</keyword>
<keyword evidence="1" id="KW-0962">Peroxisome biogenesis</keyword>
<sequence length="291" mass="33651">MKRISANSWHKSSSTFFSGLASPTLKGSQLLLYFSASVSHILRQSTGRDKVFGLFQAIADLYKNCMLDYLRLYRIREWPISVQNAHSLQIAIKGGRKFFRLFRWMEEMCQVELKLKPNMKTAAILKLIRHTIGILYYFLDNIIWTISIGLLREFGEGNSRLEGAKDTLSLIRYVMRIVIFLFTTHKNVMKEKSLRSDLMINSNKEITLNSYGHALTCRIMKARSKRRFQAIEMMINIFRIIMLFKSLRLPGSQRISGVFYSVCAVISIALSLFKILTHKSSPVITYNIKLI</sequence>
<dbReference type="PANTHER" id="PTHR12652:SF50">
    <property type="entry name" value="PEROXIN 11"/>
    <property type="match status" value="1"/>
</dbReference>
<dbReference type="GO" id="GO:0016559">
    <property type="term" value="P:peroxisome fission"/>
    <property type="evidence" value="ECO:0007669"/>
    <property type="project" value="InterPro"/>
</dbReference>
<accession>A0A1R2C9T0</accession>
<dbReference type="GO" id="GO:0005778">
    <property type="term" value="C:peroxisomal membrane"/>
    <property type="evidence" value="ECO:0007669"/>
    <property type="project" value="UniProtKB-SubCell"/>
</dbReference>
<comment type="subcellular location">
    <subcellularLocation>
        <location evidence="4">Peroxisome membrane</location>
    </subcellularLocation>
</comment>
<name>A0A1R2C9T0_9CILI</name>
<keyword evidence="3" id="KW-0576">Peroxisome</keyword>
<feature type="transmembrane region" description="Helical" evidence="5">
    <location>
        <begin position="258"/>
        <end position="276"/>
    </location>
</feature>
<keyword evidence="5" id="KW-0812">Transmembrane</keyword>
<reference evidence="6 7" key="1">
    <citation type="submission" date="2016-11" db="EMBL/GenBank/DDBJ databases">
        <title>The macronuclear genome of Stentor coeruleus: a giant cell with tiny introns.</title>
        <authorList>
            <person name="Slabodnick M."/>
            <person name="Ruby J.G."/>
            <person name="Reiff S.B."/>
            <person name="Swart E.C."/>
            <person name="Gosai S."/>
            <person name="Prabakaran S."/>
            <person name="Witkowska E."/>
            <person name="Larue G.E."/>
            <person name="Fisher S."/>
            <person name="Freeman R.M."/>
            <person name="Gunawardena J."/>
            <person name="Chu W."/>
            <person name="Stover N.A."/>
            <person name="Gregory B.D."/>
            <person name="Nowacki M."/>
            <person name="Derisi J."/>
            <person name="Roy S.W."/>
            <person name="Marshall W.F."/>
            <person name="Sood P."/>
        </authorList>
    </citation>
    <scope>NUCLEOTIDE SEQUENCE [LARGE SCALE GENOMIC DNA]</scope>
    <source>
        <strain evidence="6">WM001</strain>
    </source>
</reference>
<evidence type="ECO:0000313" key="7">
    <source>
        <dbReference type="Proteomes" id="UP000187209"/>
    </source>
</evidence>
<dbReference type="InterPro" id="IPR008733">
    <property type="entry name" value="PEX11"/>
</dbReference>
<evidence type="ECO:0000256" key="1">
    <source>
        <dbReference type="ARBA" id="ARBA00022593"/>
    </source>
</evidence>
<dbReference type="OrthoDB" id="311886at2759"/>
<proteinExistence type="predicted"/>
<dbReference type="Proteomes" id="UP000187209">
    <property type="component" value="Unassembled WGS sequence"/>
</dbReference>
<dbReference type="PANTHER" id="PTHR12652">
    <property type="entry name" value="PEROXISOMAL BIOGENESIS FACTOR 11"/>
    <property type="match status" value="1"/>
</dbReference>
<dbReference type="AlphaFoldDB" id="A0A1R2C9T0"/>
<comment type="caution">
    <text evidence="6">The sequence shown here is derived from an EMBL/GenBank/DDBJ whole genome shotgun (WGS) entry which is preliminary data.</text>
</comment>
<gene>
    <name evidence="6" type="ORF">SteCoe_12830</name>
</gene>
<evidence type="ECO:0000256" key="2">
    <source>
        <dbReference type="ARBA" id="ARBA00023136"/>
    </source>
</evidence>
<protein>
    <submittedName>
        <fullName evidence="6">Uncharacterized protein</fullName>
    </submittedName>
</protein>